<gene>
    <name evidence="3" type="ORF">I6G66_09320</name>
</gene>
<dbReference type="Proteomes" id="UP000594778">
    <property type="component" value="Chromosome"/>
</dbReference>
<feature type="domain" description="YhcG N-terminal" evidence="2">
    <location>
        <begin position="22"/>
        <end position="157"/>
    </location>
</feature>
<dbReference type="InterPro" id="IPR011856">
    <property type="entry name" value="tRNA_endonuc-like_dom_sf"/>
</dbReference>
<evidence type="ECO:0000259" key="2">
    <source>
        <dbReference type="Pfam" id="PF17761"/>
    </source>
</evidence>
<name>A0A7T2S779_DELAC</name>
<dbReference type="EMBL" id="CP065668">
    <property type="protein sequence ID" value="QPS10176.1"/>
    <property type="molecule type" value="Genomic_DNA"/>
</dbReference>
<protein>
    <submittedName>
        <fullName evidence="3">DUF1016 family protein</fullName>
    </submittedName>
</protein>
<dbReference type="Pfam" id="PF06250">
    <property type="entry name" value="YhcG_C"/>
    <property type="match status" value="1"/>
</dbReference>
<evidence type="ECO:0000313" key="3">
    <source>
        <dbReference type="EMBL" id="QPS10176.1"/>
    </source>
</evidence>
<dbReference type="GO" id="GO:0003676">
    <property type="term" value="F:nucleic acid binding"/>
    <property type="evidence" value="ECO:0007669"/>
    <property type="project" value="InterPro"/>
</dbReference>
<evidence type="ECO:0000259" key="1">
    <source>
        <dbReference type="Pfam" id="PF06250"/>
    </source>
</evidence>
<dbReference type="Pfam" id="PF17761">
    <property type="entry name" value="DUF1016_N"/>
    <property type="match status" value="1"/>
</dbReference>
<dbReference type="InterPro" id="IPR041527">
    <property type="entry name" value="YhcG_N"/>
</dbReference>
<dbReference type="InterPro" id="IPR053148">
    <property type="entry name" value="PD-DEXK-like_domain"/>
</dbReference>
<dbReference type="PANTHER" id="PTHR30547:SF5">
    <property type="entry name" value="NUCLEASE YHCG-RELATED"/>
    <property type="match status" value="1"/>
</dbReference>
<organism evidence="3 4">
    <name type="scientific">Delftia acidovorans</name>
    <name type="common">Pseudomonas acidovorans</name>
    <name type="synonym">Comamonas acidovorans</name>
    <dbReference type="NCBI Taxonomy" id="80866"/>
    <lineage>
        <taxon>Bacteria</taxon>
        <taxon>Pseudomonadati</taxon>
        <taxon>Pseudomonadota</taxon>
        <taxon>Betaproteobacteria</taxon>
        <taxon>Burkholderiales</taxon>
        <taxon>Comamonadaceae</taxon>
        <taxon>Delftia</taxon>
    </lineage>
</organism>
<dbReference type="Gene3D" id="3.40.1350.10">
    <property type="match status" value="1"/>
</dbReference>
<sequence>MATRKISVSPALASSQALLGNVRDLIEAARLRVAANVNSELTLLYWHIGQHIHGHESEVRQAGCSDGVLPVLAGHLVQDYGSSFSEKNLWRMMQFSTAFPYEPLVISPTRKLSWAHVIVLIALRDPVQREYYASMASIERWSAHTLRSRIDSRLYERLALPCDAEALIAQEPVTPRSTERMSPALFMRDPYIFDFLGLHDAWQEGDLQAAIIREMEAFLLRSGTGFTLVARQMHMHMDGQDFHLDLLTYNRKLQRLVAVELKVGEFTAEDKEQMEKYLRWLDRHEQEPGENTPMGMVLCTGNSAEQIELLELGRCGVQMAEYLPGLPARQALAQRLRQATRRAQWHWAQRQLEGGGPA</sequence>
<dbReference type="AlphaFoldDB" id="A0A7T2S779"/>
<dbReference type="PANTHER" id="PTHR30547">
    <property type="entry name" value="UNCHARACTERIZED PROTEIN YHCG-RELATED"/>
    <property type="match status" value="1"/>
</dbReference>
<dbReference type="InterPro" id="IPR009362">
    <property type="entry name" value="YhcG_C"/>
</dbReference>
<dbReference type="RefSeq" id="WP_197956782.1">
    <property type="nucleotide sequence ID" value="NZ_CP065668.1"/>
</dbReference>
<reference evidence="3 4" key="1">
    <citation type="submission" date="2020-12" db="EMBL/GenBank/DDBJ databases">
        <title>FDA dAtabase for Regulatory Grade micrObial Sequences (FDA-ARGOS): Supporting development and validation of Infectious Disease Dx tests.</title>
        <authorList>
            <person name="Sproer C."/>
            <person name="Gronow S."/>
            <person name="Severitt S."/>
            <person name="Schroder I."/>
            <person name="Tallon L."/>
            <person name="Sadzewicz L."/>
            <person name="Zhao X."/>
            <person name="Boylan J."/>
            <person name="Ott S."/>
            <person name="Bowen H."/>
            <person name="Vavikolanu K."/>
            <person name="Mehta A."/>
            <person name="Aluvathingal J."/>
            <person name="Nadendla S."/>
            <person name="Lowell S."/>
            <person name="Myers T."/>
            <person name="Yan Y."/>
            <person name="Sichtig H."/>
        </authorList>
    </citation>
    <scope>NUCLEOTIDE SEQUENCE [LARGE SCALE GENOMIC DNA]</scope>
    <source>
        <strain evidence="3 4">FDAARGOS_909</strain>
    </source>
</reference>
<proteinExistence type="predicted"/>
<evidence type="ECO:0000313" key="4">
    <source>
        <dbReference type="Proteomes" id="UP000594778"/>
    </source>
</evidence>
<feature type="domain" description="YhcG PDDEXK nuclease" evidence="1">
    <location>
        <begin position="186"/>
        <end position="322"/>
    </location>
</feature>
<accession>A0A7T2S779</accession>